<dbReference type="Proteomes" id="UP000663850">
    <property type="component" value="Unassembled WGS sequence"/>
</dbReference>
<organism evidence="1 2">
    <name type="scientific">Rhizoctonia solani</name>
    <dbReference type="NCBI Taxonomy" id="456999"/>
    <lineage>
        <taxon>Eukaryota</taxon>
        <taxon>Fungi</taxon>
        <taxon>Dikarya</taxon>
        <taxon>Basidiomycota</taxon>
        <taxon>Agaricomycotina</taxon>
        <taxon>Agaricomycetes</taxon>
        <taxon>Cantharellales</taxon>
        <taxon>Ceratobasidiaceae</taxon>
        <taxon>Rhizoctonia</taxon>
    </lineage>
</organism>
<protein>
    <submittedName>
        <fullName evidence="1">Uncharacterized protein</fullName>
    </submittedName>
</protein>
<evidence type="ECO:0000313" key="1">
    <source>
        <dbReference type="EMBL" id="CAE6487429.1"/>
    </source>
</evidence>
<proteinExistence type="predicted"/>
<accession>A0A8H3CK97</accession>
<dbReference type="EMBL" id="CAJMWZ010004266">
    <property type="protein sequence ID" value="CAE6487429.1"/>
    <property type="molecule type" value="Genomic_DNA"/>
</dbReference>
<reference evidence="1" key="1">
    <citation type="submission" date="2021-01" db="EMBL/GenBank/DDBJ databases">
        <authorList>
            <person name="Kaushik A."/>
        </authorList>
    </citation>
    <scope>NUCLEOTIDE SEQUENCE</scope>
    <source>
        <strain evidence="1">Type strain: AG8-Rh-89/</strain>
    </source>
</reference>
<dbReference type="AlphaFoldDB" id="A0A8H3CK97"/>
<comment type="caution">
    <text evidence="1">The sequence shown here is derived from an EMBL/GenBank/DDBJ whole genome shotgun (WGS) entry which is preliminary data.</text>
</comment>
<evidence type="ECO:0000313" key="2">
    <source>
        <dbReference type="Proteomes" id="UP000663850"/>
    </source>
</evidence>
<sequence>MSPTPVTLEPRPRCRYSPYRRPHGPTWLDALNCCLAKSKSKLSWNEGFKRGEGNKATHIMTPVLTCIVYEHPGEDVQMHLRRAACTDIDAIDAAKSAVRSRLAIDGKMLVDIYGRVVDNGQEKSHCRYKVVDINYTYRLDNWAVTECQSEGATKNDARQKAAKRLIENGTYCMFIRNSNGDPWR</sequence>
<gene>
    <name evidence="1" type="ORF">RDB_LOCUS80914</name>
</gene>
<name>A0A8H3CK97_9AGAM</name>